<protein>
    <recommendedName>
        <fullName evidence="3">Small, acid-soluble spore protein, alpha/beta type</fullName>
    </recommendedName>
</protein>
<proteinExistence type="predicted"/>
<reference evidence="2" key="2">
    <citation type="journal article" date="2016" name="Int. J. Syst. Evol. Microbiol.">
        <title>Complete genome sequence and cell structure of Limnochorda pilosa, a Gram-negative spore-former within the phylum Firmicutes.</title>
        <authorList>
            <person name="Watanabe M."/>
            <person name="Kojima H."/>
            <person name="Fukui M."/>
        </authorList>
    </citation>
    <scope>NUCLEOTIDE SEQUENCE [LARGE SCALE GENOMIC DNA]</scope>
    <source>
        <strain evidence="2">HC45</strain>
    </source>
</reference>
<dbReference type="OrthoDB" id="1683773at2"/>
<dbReference type="Proteomes" id="UP000065807">
    <property type="component" value="Chromosome"/>
</dbReference>
<organism evidence="1 2">
    <name type="scientific">Limnochorda pilosa</name>
    <dbReference type="NCBI Taxonomy" id="1555112"/>
    <lineage>
        <taxon>Bacteria</taxon>
        <taxon>Bacillati</taxon>
        <taxon>Bacillota</taxon>
        <taxon>Limnochordia</taxon>
        <taxon>Limnochordales</taxon>
        <taxon>Limnochordaceae</taxon>
        <taxon>Limnochorda</taxon>
    </lineage>
</organism>
<dbReference type="InterPro" id="IPR038300">
    <property type="entry name" value="SASP_sf_alpha/beta"/>
</dbReference>
<dbReference type="STRING" id="1555112.LIP_2535"/>
<keyword evidence="2" id="KW-1185">Reference proteome</keyword>
<sequence length="68" mass="7701">MARDEARKVREALRRFQHEVASELNVQVLDEPERRGPSRLAGSLGGPAARRLIAEREEGLRRLARPEA</sequence>
<dbReference type="RefSeq" id="WP_068138612.1">
    <property type="nucleotide sequence ID" value="NZ_AP014924.1"/>
</dbReference>
<evidence type="ECO:0008006" key="3">
    <source>
        <dbReference type="Google" id="ProtNLM"/>
    </source>
</evidence>
<dbReference type="Gene3D" id="6.10.10.80">
    <property type="entry name" value="Small, acid-soluble spore protein, alpha/beta type-like"/>
    <property type="match status" value="1"/>
</dbReference>
<dbReference type="Pfam" id="PF00269">
    <property type="entry name" value="SASP"/>
    <property type="match status" value="1"/>
</dbReference>
<dbReference type="InterPro" id="IPR001448">
    <property type="entry name" value="SASP_alpha/beta-type"/>
</dbReference>
<evidence type="ECO:0000313" key="2">
    <source>
        <dbReference type="Proteomes" id="UP000065807"/>
    </source>
</evidence>
<name>A0A0K2SMN1_LIMPI</name>
<evidence type="ECO:0000313" key="1">
    <source>
        <dbReference type="EMBL" id="BAS28365.1"/>
    </source>
</evidence>
<dbReference type="AlphaFoldDB" id="A0A0K2SMN1"/>
<dbReference type="GO" id="GO:0006265">
    <property type="term" value="P:DNA topological change"/>
    <property type="evidence" value="ECO:0007669"/>
    <property type="project" value="InterPro"/>
</dbReference>
<dbReference type="GO" id="GO:0003690">
    <property type="term" value="F:double-stranded DNA binding"/>
    <property type="evidence" value="ECO:0007669"/>
    <property type="project" value="InterPro"/>
</dbReference>
<reference evidence="2" key="1">
    <citation type="submission" date="2015-07" db="EMBL/GenBank/DDBJ databases">
        <title>Complete genome sequence and phylogenetic analysis of Limnochorda pilosa.</title>
        <authorList>
            <person name="Watanabe M."/>
            <person name="Kojima H."/>
            <person name="Fukui M."/>
        </authorList>
    </citation>
    <scope>NUCLEOTIDE SEQUENCE [LARGE SCALE GENOMIC DNA]</scope>
    <source>
        <strain evidence="2">HC45</strain>
    </source>
</reference>
<dbReference type="KEGG" id="lpil:LIP_2535"/>
<dbReference type="EMBL" id="AP014924">
    <property type="protein sequence ID" value="BAS28365.1"/>
    <property type="molecule type" value="Genomic_DNA"/>
</dbReference>
<accession>A0A0K2SMN1</accession>
<gene>
    <name evidence="1" type="ORF">LIP_2535</name>
</gene>